<name>A0A1D8KT78_9CAUD</name>
<protein>
    <recommendedName>
        <fullName evidence="3">2OG-Fe(II) oxygenase</fullName>
    </recommendedName>
</protein>
<dbReference type="RefSeq" id="YP_009324314.1">
    <property type="nucleotide sequence ID" value="NC_031935.1"/>
</dbReference>
<gene>
    <name evidence="1" type="ORF">P29B0810_151</name>
</gene>
<keyword evidence="2" id="KW-1185">Reference proteome</keyword>
<dbReference type="Proteomes" id="UP000202081">
    <property type="component" value="Segment"/>
</dbReference>
<evidence type="ECO:0000313" key="2">
    <source>
        <dbReference type="Proteomes" id="UP000202081"/>
    </source>
</evidence>
<dbReference type="EMBL" id="KU686211">
    <property type="protein sequence ID" value="AOV61846.1"/>
    <property type="molecule type" value="Genomic_DNA"/>
</dbReference>
<proteinExistence type="predicted"/>
<evidence type="ECO:0008006" key="3">
    <source>
        <dbReference type="Google" id="ProtNLM"/>
    </source>
</evidence>
<organism evidence="1 2">
    <name type="scientific">Synechococcus phage S-WAM2</name>
    <dbReference type="NCBI Taxonomy" id="1815522"/>
    <lineage>
        <taxon>Viruses</taxon>
        <taxon>Duplodnaviria</taxon>
        <taxon>Heunggongvirae</taxon>
        <taxon>Uroviricota</taxon>
        <taxon>Caudoviricetes</taxon>
        <taxon>Pantevenvirales</taxon>
        <taxon>Kyanoviridae</taxon>
        <taxon>Cymopoleiavirus</taxon>
        <taxon>Cymopoleiavirus swam2</taxon>
    </lineage>
</organism>
<reference evidence="1 2" key="1">
    <citation type="journal article" date="2016" name="Virology">
        <title>The genomic content and context of auxiliary metabolic genes in marine cyanomyoviruses.</title>
        <authorList>
            <person name="Crummett L.T."/>
            <person name="Puxty R.J."/>
            <person name="Weihe C."/>
            <person name="Marston M.F."/>
            <person name="Martiny J.B."/>
        </authorList>
    </citation>
    <scope>NUCLEOTIDE SEQUENCE [LARGE SCALE GENOMIC DNA]</scope>
    <source>
        <strain evidence="1">0810PA29</strain>
    </source>
</reference>
<accession>A0A1D8KT78</accession>
<dbReference type="Gene3D" id="2.60.120.620">
    <property type="entry name" value="q2cbj1_9rhob like domain"/>
    <property type="match status" value="1"/>
</dbReference>
<dbReference type="OrthoDB" id="24354at10239"/>
<dbReference type="KEGG" id="vg:30309224"/>
<sequence>MNDIDNVLDTAFCKKESHGGQLHRWKSFGANTPFAPIFDVPIWLDDIPMDVIEEVADAIEENNLGLYQKVWKDYNIFKWEYSIFDKLRENIHKIYTDYMNALELPVEEIFIRGWAVALEPGEDVPRHCHAYHENTYLSGNISLVCKDTVTHYLIPHLSSYYGSWKAQNLPGRLTLFPSWVEHFVEPVEERRYSMGFDLFNETTMNYVSNNRIEGNAEQDTILQSIPLA</sequence>
<dbReference type="GeneID" id="30309224"/>
<evidence type="ECO:0000313" key="1">
    <source>
        <dbReference type="EMBL" id="AOV61846.1"/>
    </source>
</evidence>